<keyword evidence="2" id="KW-1185">Reference proteome</keyword>
<organism evidence="1 2">
    <name type="scientific">Portunus trituberculatus</name>
    <name type="common">Swimming crab</name>
    <name type="synonym">Neptunus trituberculatus</name>
    <dbReference type="NCBI Taxonomy" id="210409"/>
    <lineage>
        <taxon>Eukaryota</taxon>
        <taxon>Metazoa</taxon>
        <taxon>Ecdysozoa</taxon>
        <taxon>Arthropoda</taxon>
        <taxon>Crustacea</taxon>
        <taxon>Multicrustacea</taxon>
        <taxon>Malacostraca</taxon>
        <taxon>Eumalacostraca</taxon>
        <taxon>Eucarida</taxon>
        <taxon>Decapoda</taxon>
        <taxon>Pleocyemata</taxon>
        <taxon>Brachyura</taxon>
        <taxon>Eubrachyura</taxon>
        <taxon>Portunoidea</taxon>
        <taxon>Portunidae</taxon>
        <taxon>Portuninae</taxon>
        <taxon>Portunus</taxon>
    </lineage>
</organism>
<dbReference type="Proteomes" id="UP000324222">
    <property type="component" value="Unassembled WGS sequence"/>
</dbReference>
<dbReference type="AlphaFoldDB" id="A0A5B7IEE0"/>
<protein>
    <submittedName>
        <fullName evidence="1">Uncharacterized protein</fullName>
    </submittedName>
</protein>
<proteinExistence type="predicted"/>
<accession>A0A5B7IEE0</accession>
<comment type="caution">
    <text evidence="1">The sequence shown here is derived from an EMBL/GenBank/DDBJ whole genome shotgun (WGS) entry which is preliminary data.</text>
</comment>
<evidence type="ECO:0000313" key="1">
    <source>
        <dbReference type="EMBL" id="MPC80209.1"/>
    </source>
</evidence>
<reference evidence="1 2" key="1">
    <citation type="submission" date="2019-05" db="EMBL/GenBank/DDBJ databases">
        <title>Another draft genome of Portunus trituberculatus and its Hox gene families provides insights of decapod evolution.</title>
        <authorList>
            <person name="Jeong J.-H."/>
            <person name="Song I."/>
            <person name="Kim S."/>
            <person name="Choi T."/>
            <person name="Kim D."/>
            <person name="Ryu S."/>
            <person name="Kim W."/>
        </authorList>
    </citation>
    <scope>NUCLEOTIDE SEQUENCE [LARGE SCALE GENOMIC DNA]</scope>
    <source>
        <tissue evidence="1">Muscle</tissue>
    </source>
</reference>
<gene>
    <name evidence="1" type="ORF">E2C01_074782</name>
</gene>
<evidence type="ECO:0000313" key="2">
    <source>
        <dbReference type="Proteomes" id="UP000324222"/>
    </source>
</evidence>
<dbReference type="EMBL" id="VSRR010053375">
    <property type="protein sequence ID" value="MPC80209.1"/>
    <property type="molecule type" value="Genomic_DNA"/>
</dbReference>
<sequence length="164" mass="17170">MSGSKRGTIATSLGCGVRAAGIIGILGIAYETQAAATPPPLFRLSCSIALRLAAKDENHIRSCLARLRVNKIWCLCVPCRARCHGWRGLRRARLRVAGALLALTGGWQQQARSPNDKADQGASSSLAALEEGVLELTLLEGTAGHPGLGEAAHSGHDESPLAMP</sequence>
<name>A0A5B7IEE0_PORTR</name>